<dbReference type="OrthoDB" id="1607513at2759"/>
<dbReference type="Proteomes" id="UP000708208">
    <property type="component" value="Unassembled WGS sequence"/>
</dbReference>
<comment type="subcellular location">
    <subcellularLocation>
        <location evidence="1">Nucleus</location>
    </subcellularLocation>
</comment>
<name>A0A8J2J4F8_9HEXA</name>
<comment type="caution">
    <text evidence="6">The sequence shown here is derived from an EMBL/GenBank/DDBJ whole genome shotgun (WGS) entry which is preliminary data.</text>
</comment>
<evidence type="ECO:0000256" key="2">
    <source>
        <dbReference type="ARBA" id="ARBA00022723"/>
    </source>
</evidence>
<evidence type="ECO:0000256" key="1">
    <source>
        <dbReference type="ARBA" id="ARBA00004123"/>
    </source>
</evidence>
<evidence type="ECO:0000256" key="5">
    <source>
        <dbReference type="ARBA" id="ARBA00023242"/>
    </source>
</evidence>
<dbReference type="AlphaFoldDB" id="A0A8J2J4F8"/>
<organism evidence="6 7">
    <name type="scientific">Allacma fusca</name>
    <dbReference type="NCBI Taxonomy" id="39272"/>
    <lineage>
        <taxon>Eukaryota</taxon>
        <taxon>Metazoa</taxon>
        <taxon>Ecdysozoa</taxon>
        <taxon>Arthropoda</taxon>
        <taxon>Hexapoda</taxon>
        <taxon>Collembola</taxon>
        <taxon>Symphypleona</taxon>
        <taxon>Sminthuridae</taxon>
        <taxon>Allacma</taxon>
    </lineage>
</organism>
<evidence type="ECO:0000256" key="4">
    <source>
        <dbReference type="ARBA" id="ARBA00022833"/>
    </source>
</evidence>
<dbReference type="EMBL" id="CAJVCH010000299">
    <property type="protein sequence ID" value="CAG7631472.1"/>
    <property type="molecule type" value="Genomic_DNA"/>
</dbReference>
<gene>
    <name evidence="6" type="ORF">AFUS01_LOCUS119</name>
</gene>
<evidence type="ECO:0000313" key="6">
    <source>
        <dbReference type="EMBL" id="CAG7631472.1"/>
    </source>
</evidence>
<keyword evidence="5" id="KW-0539">Nucleus</keyword>
<keyword evidence="2" id="KW-0479">Metal-binding</keyword>
<protein>
    <submittedName>
        <fullName evidence="6">Uncharacterized protein</fullName>
    </submittedName>
</protein>
<keyword evidence="3" id="KW-0863">Zinc-finger</keyword>
<dbReference type="GO" id="GO:0005634">
    <property type="term" value="C:nucleus"/>
    <property type="evidence" value="ECO:0007669"/>
    <property type="project" value="UniProtKB-SubCell"/>
</dbReference>
<accession>A0A8J2J4F8</accession>
<dbReference type="GO" id="GO:0008270">
    <property type="term" value="F:zinc ion binding"/>
    <property type="evidence" value="ECO:0007669"/>
    <property type="project" value="UniProtKB-KW"/>
</dbReference>
<sequence>GFDQEELNRLLARFVILTDQPFTVTEATSFIELMCHGRVKRPEIPNADSIKRRIVKLYENEKAKIIAKVKHSGKDLATSILNVLNEFGITNKLLAITTDNASNNGSLMTELSLRLAQKNQIFIPDDQWVRCFAHILNLACQSSLETLKVTSEDKARRNFDNNDSSDELEDDIIPSTLSIYGRLKETVRKILKSELHRDSLKYFCQTLNVEPLELIKDVKVRWNSTYLMLQRCLHLRKPLDETVKRNATLTSYLLLESEWGLIQQFVDFLKVFFLKNV</sequence>
<dbReference type="PANTHER" id="PTHR46481:SF10">
    <property type="entry name" value="ZINC FINGER BED DOMAIN-CONTAINING PROTEIN 39"/>
    <property type="match status" value="1"/>
</dbReference>
<keyword evidence="7" id="KW-1185">Reference proteome</keyword>
<evidence type="ECO:0000256" key="3">
    <source>
        <dbReference type="ARBA" id="ARBA00022771"/>
    </source>
</evidence>
<reference evidence="6" key="1">
    <citation type="submission" date="2021-06" db="EMBL/GenBank/DDBJ databases">
        <authorList>
            <person name="Hodson N. C."/>
            <person name="Mongue J. A."/>
            <person name="Jaron S. K."/>
        </authorList>
    </citation>
    <scope>NUCLEOTIDE SEQUENCE</scope>
</reference>
<keyword evidence="4" id="KW-0862">Zinc</keyword>
<proteinExistence type="predicted"/>
<feature type="non-terminal residue" evidence="6">
    <location>
        <position position="277"/>
    </location>
</feature>
<dbReference type="InterPro" id="IPR052035">
    <property type="entry name" value="ZnF_BED_domain_contain"/>
</dbReference>
<dbReference type="PANTHER" id="PTHR46481">
    <property type="entry name" value="ZINC FINGER BED DOMAIN-CONTAINING PROTEIN 4"/>
    <property type="match status" value="1"/>
</dbReference>
<evidence type="ECO:0000313" key="7">
    <source>
        <dbReference type="Proteomes" id="UP000708208"/>
    </source>
</evidence>